<evidence type="ECO:0000313" key="3">
    <source>
        <dbReference type="Proteomes" id="UP001497644"/>
    </source>
</evidence>
<dbReference type="EMBL" id="OZ034838">
    <property type="protein sequence ID" value="CAL1679296.1"/>
    <property type="molecule type" value="Genomic_DNA"/>
</dbReference>
<evidence type="ECO:0000256" key="1">
    <source>
        <dbReference type="SAM" id="MobiDB-lite"/>
    </source>
</evidence>
<reference evidence="2" key="1">
    <citation type="submission" date="2024-04" db="EMBL/GenBank/DDBJ databases">
        <authorList>
            <consortium name="Molecular Ecology Group"/>
        </authorList>
    </citation>
    <scope>NUCLEOTIDE SEQUENCE</scope>
</reference>
<name>A0AAV2NGE8_9HYME</name>
<dbReference type="Proteomes" id="UP001497644">
    <property type="component" value="Chromosome 15"/>
</dbReference>
<protein>
    <submittedName>
        <fullName evidence="2">Uncharacterized protein</fullName>
    </submittedName>
</protein>
<organism evidence="2 3">
    <name type="scientific">Lasius platythorax</name>
    <dbReference type="NCBI Taxonomy" id="488582"/>
    <lineage>
        <taxon>Eukaryota</taxon>
        <taxon>Metazoa</taxon>
        <taxon>Ecdysozoa</taxon>
        <taxon>Arthropoda</taxon>
        <taxon>Hexapoda</taxon>
        <taxon>Insecta</taxon>
        <taxon>Pterygota</taxon>
        <taxon>Neoptera</taxon>
        <taxon>Endopterygota</taxon>
        <taxon>Hymenoptera</taxon>
        <taxon>Apocrita</taxon>
        <taxon>Aculeata</taxon>
        <taxon>Formicoidea</taxon>
        <taxon>Formicidae</taxon>
        <taxon>Formicinae</taxon>
        <taxon>Lasius</taxon>
        <taxon>Lasius</taxon>
    </lineage>
</organism>
<evidence type="ECO:0000313" key="2">
    <source>
        <dbReference type="EMBL" id="CAL1679296.1"/>
    </source>
</evidence>
<gene>
    <name evidence="2" type="ORF">LPLAT_LOCUS5000</name>
</gene>
<keyword evidence="3" id="KW-1185">Reference proteome</keyword>
<accession>A0AAV2NGE8</accession>
<sequence>MNTNDPARPVNHDEELSDMPTNKDAPHTSAGQLRIIEPAESNWHDPIIYPTPLRSPRIPIPDGTVISYAGVSHISLRNS</sequence>
<feature type="region of interest" description="Disordered" evidence="1">
    <location>
        <begin position="1"/>
        <end position="37"/>
    </location>
</feature>
<dbReference type="AlphaFoldDB" id="A0AAV2NGE8"/>
<proteinExistence type="predicted"/>